<evidence type="ECO:0000313" key="2">
    <source>
        <dbReference type="EMBL" id="MDN5202281.1"/>
    </source>
</evidence>
<sequence>MNSKIEIPLSKMKITLLLIGAIIFIVLGILFILNPQQFTTNLFRSPEIIRIVGIASVSFFGLCLIFIVKKLFDNKIGLTIDHNGITDNTNATSVGLIEWEDITGIEKVQVASTKILMLQTDKPDKYINRGKSWISKRAMQANNNLYGSPLSIVSNSLKMKFEDLEELIRAEFEKRKK</sequence>
<name>A0ABT8KNJ8_9BACT</name>
<evidence type="ECO:0000256" key="1">
    <source>
        <dbReference type="SAM" id="Phobius"/>
    </source>
</evidence>
<keyword evidence="1" id="KW-0472">Membrane</keyword>
<dbReference type="EMBL" id="JAUJEA010000004">
    <property type="protein sequence ID" value="MDN5202281.1"/>
    <property type="molecule type" value="Genomic_DNA"/>
</dbReference>
<protein>
    <submittedName>
        <fullName evidence="2">STM3941 family protein</fullName>
    </submittedName>
</protein>
<proteinExistence type="predicted"/>
<evidence type="ECO:0000313" key="3">
    <source>
        <dbReference type="Proteomes" id="UP001172082"/>
    </source>
</evidence>
<reference evidence="2" key="1">
    <citation type="submission" date="2023-06" db="EMBL/GenBank/DDBJ databases">
        <title>Genomic of Parafulvivirga corallium.</title>
        <authorList>
            <person name="Wang G."/>
        </authorList>
    </citation>
    <scope>NUCLEOTIDE SEQUENCE</scope>
    <source>
        <strain evidence="2">BMA10</strain>
    </source>
</reference>
<organism evidence="2 3">
    <name type="scientific">Splendidivirga corallicola</name>
    <dbReference type="NCBI Taxonomy" id="3051826"/>
    <lineage>
        <taxon>Bacteria</taxon>
        <taxon>Pseudomonadati</taxon>
        <taxon>Bacteroidota</taxon>
        <taxon>Cytophagia</taxon>
        <taxon>Cytophagales</taxon>
        <taxon>Splendidivirgaceae</taxon>
        <taxon>Splendidivirga</taxon>
    </lineage>
</organism>
<gene>
    <name evidence="2" type="ORF">QQ008_12925</name>
</gene>
<keyword evidence="3" id="KW-1185">Reference proteome</keyword>
<comment type="caution">
    <text evidence="2">The sequence shown here is derived from an EMBL/GenBank/DDBJ whole genome shotgun (WGS) entry which is preliminary data.</text>
</comment>
<dbReference type="NCBIfam" id="NF041635">
    <property type="entry name" value="STM3941_fam"/>
    <property type="match status" value="1"/>
</dbReference>
<feature type="transmembrane region" description="Helical" evidence="1">
    <location>
        <begin position="48"/>
        <end position="68"/>
    </location>
</feature>
<keyword evidence="1" id="KW-1133">Transmembrane helix</keyword>
<dbReference type="RefSeq" id="WP_346752306.1">
    <property type="nucleotide sequence ID" value="NZ_JAUJEA010000004.1"/>
</dbReference>
<feature type="transmembrane region" description="Helical" evidence="1">
    <location>
        <begin position="12"/>
        <end position="33"/>
    </location>
</feature>
<dbReference type="InterPro" id="IPR048136">
    <property type="entry name" value="STM3941-like"/>
</dbReference>
<dbReference type="Proteomes" id="UP001172082">
    <property type="component" value="Unassembled WGS sequence"/>
</dbReference>
<accession>A0ABT8KNJ8</accession>
<keyword evidence="1" id="KW-0812">Transmembrane</keyword>